<gene>
    <name evidence="8" type="ORF">DIURU_004756</name>
</gene>
<evidence type="ECO:0000313" key="9">
    <source>
        <dbReference type="Proteomes" id="UP000449547"/>
    </source>
</evidence>
<feature type="domain" description="LicD/FKTN/FKRP nucleotidyltransferase" evidence="7">
    <location>
        <begin position="478"/>
        <end position="519"/>
    </location>
</feature>
<sequence length="696" mass="81113">MLGLRGKHTRALILLTGLIIVVFAYRLVLESWTRPTVDAFALQTEINERIQPVFEQFVDPVPKVISTNVKYPESAPPRWGPFDPRFTFSVVLDKLAKQDEAGQPRRLDEFHWADYVNVDALFEYGPARCSDFDQRTHDEKKDKYWPIYDPERYCIDTDEPIDKQGLFKPGYRINSTSGRSTEEMKRVQGKSYLVSTMPPPHSINMMLGQHMIRVPVNPDAKREQLIYTLSDEELTRERDLTEQLNKLREGFPEDYGSIQYEIPLEHSDFIDPSLRLIEELEAKEAELNSSDYAYLEAIRTQPEWAPKHFSESVILKDIPGYTYGSHYDWRFFNVLLGPSVQQVVLRGLVQSWLKFCRINGFRSWLAHGTLLSWYWNAAPFPWDIDVDVQMPIADLHRLARNFNASMIVDFGQDRPRYGRYYLDVGTSLNQRTKGNGLNNIDARFIDMDTGAYIDITALAKTPLKPPKSHRGRFQDTTYNCRNNHFVSLQELNPLRLTLYEGELTYVPSNPHSVLAEEYKAKSMEVRGFMNHVYVSAYGLWVPEETWSEFVEAIPEEREDLDHIISSRKDYLRSLHPGINDERLQKKLDEMAYPISKLRSVDNYVEYLSSQFNLLQAYLAQYNLTHFHTKEMELLNKGYSTRHMYFDGQHFRKEVTTLGRKLGSDHYTVLTNSDGTDSLENKLDRLNRLLDRWSSID</sequence>
<dbReference type="Proteomes" id="UP000449547">
    <property type="component" value="Unassembled WGS sequence"/>
</dbReference>
<dbReference type="RefSeq" id="XP_034010160.1">
    <property type="nucleotide sequence ID" value="XM_034157664.1"/>
</dbReference>
<evidence type="ECO:0000256" key="4">
    <source>
        <dbReference type="ARBA" id="ARBA00023136"/>
    </source>
</evidence>
<dbReference type="GO" id="GO:0016020">
    <property type="term" value="C:membrane"/>
    <property type="evidence" value="ECO:0007669"/>
    <property type="project" value="UniProtKB-SubCell"/>
</dbReference>
<accession>A0A642UF03</accession>
<feature type="domain" description="LicD/FKTN/FKRP nucleotidyltransferase" evidence="7">
    <location>
        <begin position="356"/>
        <end position="464"/>
    </location>
</feature>
<keyword evidence="9" id="KW-1185">Reference proteome</keyword>
<dbReference type="OMA" id="STWISHR"/>
<proteinExistence type="predicted"/>
<dbReference type="Pfam" id="PF04991">
    <property type="entry name" value="LicD"/>
    <property type="match status" value="2"/>
</dbReference>
<dbReference type="VEuPathDB" id="FungiDB:DIURU_004756"/>
<dbReference type="InterPro" id="IPR009644">
    <property type="entry name" value="FKTN/MNN4/W02B3.4-1"/>
</dbReference>
<organism evidence="8 9">
    <name type="scientific">Diutina rugosa</name>
    <name type="common">Yeast</name>
    <name type="synonym">Candida rugosa</name>
    <dbReference type="NCBI Taxonomy" id="5481"/>
    <lineage>
        <taxon>Eukaryota</taxon>
        <taxon>Fungi</taxon>
        <taxon>Dikarya</taxon>
        <taxon>Ascomycota</taxon>
        <taxon>Saccharomycotina</taxon>
        <taxon>Pichiomycetes</taxon>
        <taxon>Debaryomycetaceae</taxon>
        <taxon>Diutina</taxon>
    </lineage>
</organism>
<keyword evidence="2 6" id="KW-0812">Transmembrane</keyword>
<comment type="subcellular location">
    <subcellularLocation>
        <location evidence="1">Membrane</location>
        <topology evidence="1">Single-pass membrane protein</topology>
    </subcellularLocation>
</comment>
<comment type="caution">
    <text evidence="8">The sequence shown here is derived from an EMBL/GenBank/DDBJ whole genome shotgun (WGS) entry which is preliminary data.</text>
</comment>
<dbReference type="GeneID" id="54783407"/>
<dbReference type="InterPro" id="IPR007074">
    <property type="entry name" value="LicD/FKTN/FKRP_NTP_transf"/>
</dbReference>
<evidence type="ECO:0000259" key="7">
    <source>
        <dbReference type="Pfam" id="PF04991"/>
    </source>
</evidence>
<evidence type="ECO:0000256" key="2">
    <source>
        <dbReference type="ARBA" id="ARBA00022692"/>
    </source>
</evidence>
<feature type="region of interest" description="Disordered" evidence="5">
    <location>
        <begin position="166"/>
        <end position="186"/>
    </location>
</feature>
<dbReference type="GO" id="GO:0009100">
    <property type="term" value="P:glycoprotein metabolic process"/>
    <property type="evidence" value="ECO:0007669"/>
    <property type="project" value="UniProtKB-ARBA"/>
</dbReference>
<name>A0A642UF03_DIURU</name>
<dbReference type="OrthoDB" id="444255at2759"/>
<evidence type="ECO:0000256" key="3">
    <source>
        <dbReference type="ARBA" id="ARBA00022989"/>
    </source>
</evidence>
<reference evidence="8 9" key="1">
    <citation type="submission" date="2019-07" db="EMBL/GenBank/DDBJ databases">
        <title>Genome assembly of two rare yeast pathogens: Diutina rugosa and Trichomonascus ciferrii.</title>
        <authorList>
            <person name="Mixao V."/>
            <person name="Saus E."/>
            <person name="Hansen A."/>
            <person name="Lass-Flor C."/>
            <person name="Gabaldon T."/>
        </authorList>
    </citation>
    <scope>NUCLEOTIDE SEQUENCE [LARGE SCALE GENOMIC DNA]</scope>
    <source>
        <strain evidence="8 9">CBS 613</strain>
    </source>
</reference>
<evidence type="ECO:0000256" key="5">
    <source>
        <dbReference type="SAM" id="MobiDB-lite"/>
    </source>
</evidence>
<dbReference type="PANTHER" id="PTHR15407">
    <property type="entry name" value="FUKUTIN-RELATED"/>
    <property type="match status" value="1"/>
</dbReference>
<feature type="transmembrane region" description="Helical" evidence="6">
    <location>
        <begin position="12"/>
        <end position="29"/>
    </location>
</feature>
<protein>
    <recommendedName>
        <fullName evidence="7">LicD/FKTN/FKRP nucleotidyltransferase domain-containing protein</fullName>
    </recommendedName>
</protein>
<dbReference type="EMBL" id="SWFT01000149">
    <property type="protein sequence ID" value="KAA8897903.1"/>
    <property type="molecule type" value="Genomic_DNA"/>
</dbReference>
<dbReference type="PANTHER" id="PTHR15407:SF28">
    <property type="entry name" value="RIBITOL-5-PHOSPHATE TRANSFERASE FKTN"/>
    <property type="match status" value="1"/>
</dbReference>
<evidence type="ECO:0000313" key="8">
    <source>
        <dbReference type="EMBL" id="KAA8897903.1"/>
    </source>
</evidence>
<keyword evidence="4 6" id="KW-0472">Membrane</keyword>
<dbReference type="AlphaFoldDB" id="A0A642UF03"/>
<evidence type="ECO:0000256" key="6">
    <source>
        <dbReference type="SAM" id="Phobius"/>
    </source>
</evidence>
<evidence type="ECO:0000256" key="1">
    <source>
        <dbReference type="ARBA" id="ARBA00004167"/>
    </source>
</evidence>
<keyword evidence="3 6" id="KW-1133">Transmembrane helix</keyword>